<dbReference type="InterPro" id="IPR016032">
    <property type="entry name" value="Sig_transdc_resp-reg_C-effctor"/>
</dbReference>
<feature type="region of interest" description="Disordered" evidence="1">
    <location>
        <begin position="85"/>
        <end position="110"/>
    </location>
</feature>
<evidence type="ECO:0000256" key="1">
    <source>
        <dbReference type="SAM" id="MobiDB-lite"/>
    </source>
</evidence>
<feature type="domain" description="HTH luxR-type" evidence="2">
    <location>
        <begin position="10"/>
        <end position="67"/>
    </location>
</feature>
<accession>A0A1L9QPB5</accession>
<dbReference type="SMART" id="SM00421">
    <property type="entry name" value="HTH_LUXR"/>
    <property type="match status" value="1"/>
</dbReference>
<comment type="caution">
    <text evidence="3">The sequence shown here is derived from an EMBL/GenBank/DDBJ whole genome shotgun (WGS) entry which is preliminary data.</text>
</comment>
<dbReference type="Gene3D" id="1.10.10.10">
    <property type="entry name" value="Winged helix-like DNA-binding domain superfamily/Winged helix DNA-binding domain"/>
    <property type="match status" value="1"/>
</dbReference>
<organism evidence="3 4">
    <name type="scientific">Roseofilum reptotaenium AO1-A</name>
    <dbReference type="NCBI Taxonomy" id="1925591"/>
    <lineage>
        <taxon>Bacteria</taxon>
        <taxon>Bacillati</taxon>
        <taxon>Cyanobacteriota</taxon>
        <taxon>Cyanophyceae</taxon>
        <taxon>Desertifilales</taxon>
        <taxon>Desertifilaceae</taxon>
        <taxon>Roseofilum</taxon>
    </lineage>
</organism>
<reference evidence="3" key="1">
    <citation type="submission" date="2016-10" db="EMBL/GenBank/DDBJ databases">
        <title>CRISPR-Cas defence system in Roseofilum reptotaenium: evidence of a bacteriophage-cyanobacterium arms race in the coral black band disease.</title>
        <authorList>
            <person name="Buerger P."/>
            <person name="Wood-Charlson E.M."/>
            <person name="Weynberg K.D."/>
            <person name="Willis B."/>
            <person name="Van Oppen M.J."/>
        </authorList>
    </citation>
    <scope>NUCLEOTIDE SEQUENCE [LARGE SCALE GENOMIC DNA]</scope>
    <source>
        <strain evidence="3">AO1-A</strain>
    </source>
</reference>
<dbReference type="InterPro" id="IPR000792">
    <property type="entry name" value="Tscrpt_reg_LuxR_C"/>
</dbReference>
<sequence>MEKEQFERSFQQLTPRRKEVLNLFLSGQGDSQIGQLLNITENTVRQHIRKLCIDFGLTDDLEGDRTSQRHNLVALFAKYKPELVGQETTAEADAPEPEIEQETQSDPNFVGREKAITNLNTLTAQSAVLRYNLR</sequence>
<dbReference type="PRINTS" id="PR00038">
    <property type="entry name" value="HTHLUXR"/>
</dbReference>
<dbReference type="EMBL" id="MLAW01000030">
    <property type="protein sequence ID" value="OJJ24476.1"/>
    <property type="molecule type" value="Genomic_DNA"/>
</dbReference>
<dbReference type="SUPFAM" id="SSF46894">
    <property type="entry name" value="C-terminal effector domain of the bipartite response regulators"/>
    <property type="match status" value="1"/>
</dbReference>
<dbReference type="Pfam" id="PF00196">
    <property type="entry name" value="GerE"/>
    <property type="match status" value="1"/>
</dbReference>
<gene>
    <name evidence="3" type="ORF">BI308_16310</name>
</gene>
<proteinExistence type="predicted"/>
<feature type="compositionally biased region" description="Acidic residues" evidence="1">
    <location>
        <begin position="93"/>
        <end position="103"/>
    </location>
</feature>
<evidence type="ECO:0000259" key="2">
    <source>
        <dbReference type="SMART" id="SM00421"/>
    </source>
</evidence>
<dbReference type="AlphaFoldDB" id="A0A1L9QPB5"/>
<keyword evidence="4" id="KW-1185">Reference proteome</keyword>
<name>A0A1L9QPB5_9CYAN</name>
<dbReference type="InterPro" id="IPR036388">
    <property type="entry name" value="WH-like_DNA-bd_sf"/>
</dbReference>
<evidence type="ECO:0000313" key="4">
    <source>
        <dbReference type="Proteomes" id="UP000183940"/>
    </source>
</evidence>
<dbReference type="Proteomes" id="UP000183940">
    <property type="component" value="Unassembled WGS sequence"/>
</dbReference>
<protein>
    <recommendedName>
        <fullName evidence="2">HTH luxR-type domain-containing protein</fullName>
    </recommendedName>
</protein>
<dbReference type="GO" id="GO:0003677">
    <property type="term" value="F:DNA binding"/>
    <property type="evidence" value="ECO:0007669"/>
    <property type="project" value="InterPro"/>
</dbReference>
<evidence type="ECO:0000313" key="3">
    <source>
        <dbReference type="EMBL" id="OJJ24476.1"/>
    </source>
</evidence>
<dbReference type="GO" id="GO:0006355">
    <property type="term" value="P:regulation of DNA-templated transcription"/>
    <property type="evidence" value="ECO:0007669"/>
    <property type="project" value="InterPro"/>
</dbReference>